<comment type="caution">
    <text evidence="6">The sequence shown here is derived from an EMBL/GenBank/DDBJ whole genome shotgun (WGS) entry which is preliminary data.</text>
</comment>
<dbReference type="PROSITE" id="PS50835">
    <property type="entry name" value="IG_LIKE"/>
    <property type="match status" value="2"/>
</dbReference>
<dbReference type="InterPro" id="IPR013783">
    <property type="entry name" value="Ig-like_fold"/>
</dbReference>
<dbReference type="InterPro" id="IPR003598">
    <property type="entry name" value="Ig_sub2"/>
</dbReference>
<proteinExistence type="predicted"/>
<evidence type="ECO:0000313" key="7">
    <source>
        <dbReference type="Proteomes" id="UP001152795"/>
    </source>
</evidence>
<dbReference type="InterPro" id="IPR013098">
    <property type="entry name" value="Ig_I-set"/>
</dbReference>
<dbReference type="PANTHER" id="PTHR12231:SF253">
    <property type="entry name" value="DPR-INTERACTING PROTEIN ETA, ISOFORM B-RELATED"/>
    <property type="match status" value="1"/>
</dbReference>
<keyword evidence="4" id="KW-0393">Immunoglobulin domain</keyword>
<keyword evidence="1" id="KW-0732">Signal</keyword>
<dbReference type="PANTHER" id="PTHR12231">
    <property type="entry name" value="CTX-RELATED TYPE I TRANSMEMBRANE PROTEIN"/>
    <property type="match status" value="1"/>
</dbReference>
<dbReference type="Proteomes" id="UP001152795">
    <property type="component" value="Unassembled WGS sequence"/>
</dbReference>
<dbReference type="InterPro" id="IPR003599">
    <property type="entry name" value="Ig_sub"/>
</dbReference>
<evidence type="ECO:0000256" key="3">
    <source>
        <dbReference type="ARBA" id="ARBA00023157"/>
    </source>
</evidence>
<keyword evidence="3" id="KW-1015">Disulfide bond</keyword>
<dbReference type="InterPro" id="IPR036179">
    <property type="entry name" value="Ig-like_dom_sf"/>
</dbReference>
<dbReference type="OrthoDB" id="10012075at2759"/>
<evidence type="ECO:0000256" key="1">
    <source>
        <dbReference type="ARBA" id="ARBA00022729"/>
    </source>
</evidence>
<feature type="domain" description="Ig-like" evidence="5">
    <location>
        <begin position="36"/>
        <end position="123"/>
    </location>
</feature>
<dbReference type="EMBL" id="CACRXK020014989">
    <property type="protein sequence ID" value="CAB4027736.1"/>
    <property type="molecule type" value="Genomic_DNA"/>
</dbReference>
<dbReference type="Pfam" id="PF13927">
    <property type="entry name" value="Ig_3"/>
    <property type="match status" value="1"/>
</dbReference>
<keyword evidence="2" id="KW-0677">Repeat</keyword>
<dbReference type="SUPFAM" id="SSF48726">
    <property type="entry name" value="Immunoglobulin"/>
    <property type="match status" value="2"/>
</dbReference>
<reference evidence="6" key="1">
    <citation type="submission" date="2020-04" db="EMBL/GenBank/DDBJ databases">
        <authorList>
            <person name="Alioto T."/>
            <person name="Alioto T."/>
            <person name="Gomez Garrido J."/>
        </authorList>
    </citation>
    <scope>NUCLEOTIDE SEQUENCE</scope>
    <source>
        <strain evidence="6">A484AB</strain>
    </source>
</reference>
<dbReference type="InterPro" id="IPR051170">
    <property type="entry name" value="Neural/epithelial_adhesion"/>
</dbReference>
<organism evidence="6 7">
    <name type="scientific">Paramuricea clavata</name>
    <name type="common">Red gorgonian</name>
    <name type="synonym">Violescent sea-whip</name>
    <dbReference type="NCBI Taxonomy" id="317549"/>
    <lineage>
        <taxon>Eukaryota</taxon>
        <taxon>Metazoa</taxon>
        <taxon>Cnidaria</taxon>
        <taxon>Anthozoa</taxon>
        <taxon>Octocorallia</taxon>
        <taxon>Malacalcyonacea</taxon>
        <taxon>Plexauridae</taxon>
        <taxon>Paramuricea</taxon>
    </lineage>
</organism>
<feature type="domain" description="Ig-like" evidence="5">
    <location>
        <begin position="133"/>
        <end position="230"/>
    </location>
</feature>
<dbReference type="GO" id="GO:0043005">
    <property type="term" value="C:neuron projection"/>
    <property type="evidence" value="ECO:0007669"/>
    <property type="project" value="TreeGrafter"/>
</dbReference>
<dbReference type="InterPro" id="IPR007110">
    <property type="entry name" value="Ig-like_dom"/>
</dbReference>
<evidence type="ECO:0000256" key="2">
    <source>
        <dbReference type="ARBA" id="ARBA00022737"/>
    </source>
</evidence>
<dbReference type="SMART" id="SM00408">
    <property type="entry name" value="IGc2"/>
    <property type="match status" value="2"/>
</dbReference>
<keyword evidence="7" id="KW-1185">Reference proteome</keyword>
<accession>A0A6S7J6W6</accession>
<gene>
    <name evidence="6" type="ORF">PACLA_8A067878</name>
</gene>
<dbReference type="SMART" id="SM00409">
    <property type="entry name" value="IG"/>
    <property type="match status" value="2"/>
</dbReference>
<sequence>MIIWIFIIFLYSPCVLGEKELWCIDNNGVSTASLTPTLEDASGQDEIFTVNDRVMLYCCFTSKQPVQVKWYKDDIPLKIGAKYQFDENNQVFSIVNGSKLDNGAYRCEGSNQHGRQSWSITVSIRLPPCYQRPTVYSLQTNVTVKKGTNATLTCIVQLEKDCSAQAQAFYWRNPQGRIMIKNTNTLTSTGRNKDVLMKITIKDVKKSQIGTYKCIARNAHGKSSSGVWLNVE</sequence>
<dbReference type="CDD" id="cd00096">
    <property type="entry name" value="Ig"/>
    <property type="match status" value="1"/>
</dbReference>
<evidence type="ECO:0000313" key="6">
    <source>
        <dbReference type="EMBL" id="CAB4027736.1"/>
    </source>
</evidence>
<name>A0A6S7J6W6_PARCT</name>
<dbReference type="Gene3D" id="2.60.40.10">
    <property type="entry name" value="Immunoglobulins"/>
    <property type="match status" value="2"/>
</dbReference>
<dbReference type="AlphaFoldDB" id="A0A6S7J6W6"/>
<protein>
    <submittedName>
        <fullName evidence="6">Hemicentin-1 isoform X4</fullName>
    </submittedName>
</protein>
<evidence type="ECO:0000259" key="5">
    <source>
        <dbReference type="PROSITE" id="PS50835"/>
    </source>
</evidence>
<dbReference type="Pfam" id="PF07679">
    <property type="entry name" value="I-set"/>
    <property type="match status" value="1"/>
</dbReference>
<evidence type="ECO:0000256" key="4">
    <source>
        <dbReference type="ARBA" id="ARBA00023319"/>
    </source>
</evidence>